<keyword evidence="1" id="KW-0812">Transmembrane</keyword>
<comment type="caution">
    <text evidence="2">The sequence shown here is derived from an EMBL/GenBank/DDBJ whole genome shotgun (WGS) entry which is preliminary data.</text>
</comment>
<keyword evidence="3" id="KW-1185">Reference proteome</keyword>
<reference evidence="2 3" key="1">
    <citation type="submission" date="2020-08" db="EMBL/GenBank/DDBJ databases">
        <title>Sequencing the genomes of 1000 actinobacteria strains.</title>
        <authorList>
            <person name="Klenk H.-P."/>
        </authorList>
    </citation>
    <scope>NUCLEOTIDE SEQUENCE [LARGE SCALE GENOMIC DNA]</scope>
    <source>
        <strain evidence="2 3">DSM 45913</strain>
    </source>
</reference>
<proteinExistence type="predicted"/>
<dbReference type="NCBIfam" id="NF038083">
    <property type="entry name" value="CU044_5270_fam"/>
    <property type="match status" value="1"/>
</dbReference>
<evidence type="ECO:0000313" key="3">
    <source>
        <dbReference type="Proteomes" id="UP000583800"/>
    </source>
</evidence>
<evidence type="ECO:0008006" key="4">
    <source>
        <dbReference type="Google" id="ProtNLM"/>
    </source>
</evidence>
<dbReference type="EMBL" id="JACHJB010000001">
    <property type="protein sequence ID" value="MBB6345426.1"/>
    <property type="molecule type" value="Genomic_DNA"/>
</dbReference>
<accession>A0A7X0EY88</accession>
<feature type="transmembrane region" description="Helical" evidence="1">
    <location>
        <begin position="41"/>
        <end position="61"/>
    </location>
</feature>
<dbReference type="AlphaFoldDB" id="A0A7X0EY88"/>
<dbReference type="Proteomes" id="UP000583800">
    <property type="component" value="Unassembled WGS sequence"/>
</dbReference>
<name>A0A7X0EY88_9ACTN</name>
<evidence type="ECO:0000256" key="1">
    <source>
        <dbReference type="SAM" id="Phobius"/>
    </source>
</evidence>
<protein>
    <recommendedName>
        <fullName evidence="4">CU044_5270 family protein</fullName>
    </recommendedName>
</protein>
<keyword evidence="1" id="KW-1133">Transmembrane helix</keyword>
<evidence type="ECO:0000313" key="2">
    <source>
        <dbReference type="EMBL" id="MBB6345426.1"/>
    </source>
</evidence>
<organism evidence="2 3">
    <name type="scientific">Nonomuraea muscovyensis</name>
    <dbReference type="NCBI Taxonomy" id="1124761"/>
    <lineage>
        <taxon>Bacteria</taxon>
        <taxon>Bacillati</taxon>
        <taxon>Actinomycetota</taxon>
        <taxon>Actinomycetes</taxon>
        <taxon>Streptosporangiales</taxon>
        <taxon>Streptosporangiaceae</taxon>
        <taxon>Nonomuraea</taxon>
    </lineage>
</organism>
<gene>
    <name evidence="2" type="ORF">FHU36_001935</name>
</gene>
<sequence>MKEFQLIDEVMPDVPPADQARTLAVRARLLGGARRRRTPRLSWLLAGAAVVSVLVAGFLAIPRLGDGTVHTAKAPDAATVLDAALDRLAVRPPGGGARWRRESLEVHLSRPKDAYTVERRIKDVVWRDGRTVRTERTDLSAEPLTAADRRAWQAAGSPPLCVAEDPCRFGKARVETLPADGLAYPVGPAARLPADPEALRAHLLKVYPQGAPESRESFLWNLATYLLKDTEITPATRAAVYRMLAAFPGVTVADGVTDVEGRVGVALVQPPRENHMQELILLDRESGELLGFQEVLLKPSPNHADIRPGTPYRWELIRSLGWTDEAPTG</sequence>
<dbReference type="RefSeq" id="WP_185083375.1">
    <property type="nucleotide sequence ID" value="NZ_JACHJB010000001.1"/>
</dbReference>
<dbReference type="InterPro" id="IPR047789">
    <property type="entry name" value="CU044_5270-like"/>
</dbReference>
<keyword evidence="1" id="KW-0472">Membrane</keyword>